<dbReference type="InterPro" id="IPR052626">
    <property type="entry name" value="SWT1_Regulator"/>
</dbReference>
<dbReference type="Proteomes" id="UP000807469">
    <property type="component" value="Unassembled WGS sequence"/>
</dbReference>
<dbReference type="InterPro" id="IPR029060">
    <property type="entry name" value="PIN-like_dom_sf"/>
</dbReference>
<dbReference type="CDD" id="cd18727">
    <property type="entry name" value="PIN_Swt1-like"/>
    <property type="match status" value="1"/>
</dbReference>
<dbReference type="Pfam" id="PF13638">
    <property type="entry name" value="PIN_4"/>
    <property type="match status" value="1"/>
</dbReference>
<evidence type="ECO:0000259" key="1">
    <source>
        <dbReference type="SMART" id="SM00670"/>
    </source>
</evidence>
<feature type="domain" description="PIN" evidence="1">
    <location>
        <begin position="41"/>
        <end position="171"/>
    </location>
</feature>
<dbReference type="AlphaFoldDB" id="A0A9P5YXJ3"/>
<dbReference type="OrthoDB" id="2017974at2759"/>
<dbReference type="PANTHER" id="PTHR16161">
    <property type="entry name" value="TRANSCRIPTIONAL PROTEIN SWT1"/>
    <property type="match status" value="1"/>
</dbReference>
<dbReference type="GO" id="GO:0004540">
    <property type="term" value="F:RNA nuclease activity"/>
    <property type="evidence" value="ECO:0007669"/>
    <property type="project" value="UniProtKB-ARBA"/>
</dbReference>
<dbReference type="Gene3D" id="3.40.50.1010">
    <property type="entry name" value="5'-nuclease"/>
    <property type="match status" value="1"/>
</dbReference>
<protein>
    <recommendedName>
        <fullName evidence="1">PIN domain-containing protein</fullName>
    </recommendedName>
</protein>
<evidence type="ECO:0000313" key="2">
    <source>
        <dbReference type="EMBL" id="KAF9476505.1"/>
    </source>
</evidence>
<dbReference type="SMART" id="SM00670">
    <property type="entry name" value="PINc"/>
    <property type="match status" value="1"/>
</dbReference>
<proteinExistence type="predicted"/>
<gene>
    <name evidence="2" type="ORF">BDN70DRAFT_907640</name>
</gene>
<dbReference type="InterPro" id="IPR002716">
    <property type="entry name" value="PIN_dom"/>
</dbReference>
<organism evidence="2 3">
    <name type="scientific">Pholiota conissans</name>
    <dbReference type="NCBI Taxonomy" id="109636"/>
    <lineage>
        <taxon>Eukaryota</taxon>
        <taxon>Fungi</taxon>
        <taxon>Dikarya</taxon>
        <taxon>Basidiomycota</taxon>
        <taxon>Agaricomycotina</taxon>
        <taxon>Agaricomycetes</taxon>
        <taxon>Agaricomycetidae</taxon>
        <taxon>Agaricales</taxon>
        <taxon>Agaricineae</taxon>
        <taxon>Strophariaceae</taxon>
        <taxon>Pholiota</taxon>
    </lineage>
</organism>
<keyword evidence="3" id="KW-1185">Reference proteome</keyword>
<dbReference type="PANTHER" id="PTHR16161:SF0">
    <property type="entry name" value="TRANSCRIPTIONAL PROTEIN SWT1"/>
    <property type="match status" value="1"/>
</dbReference>
<accession>A0A9P5YXJ3</accession>
<name>A0A9P5YXJ3_9AGAR</name>
<dbReference type="EMBL" id="MU155292">
    <property type="protein sequence ID" value="KAF9476505.1"/>
    <property type="molecule type" value="Genomic_DNA"/>
</dbReference>
<reference evidence="2" key="1">
    <citation type="submission" date="2020-11" db="EMBL/GenBank/DDBJ databases">
        <authorList>
            <consortium name="DOE Joint Genome Institute"/>
            <person name="Ahrendt S."/>
            <person name="Riley R."/>
            <person name="Andreopoulos W."/>
            <person name="Labutti K."/>
            <person name="Pangilinan J."/>
            <person name="Ruiz-Duenas F.J."/>
            <person name="Barrasa J.M."/>
            <person name="Sanchez-Garcia M."/>
            <person name="Camarero S."/>
            <person name="Miyauchi S."/>
            <person name="Serrano A."/>
            <person name="Linde D."/>
            <person name="Babiker R."/>
            <person name="Drula E."/>
            <person name="Ayuso-Fernandez I."/>
            <person name="Pacheco R."/>
            <person name="Padilla G."/>
            <person name="Ferreira P."/>
            <person name="Barriuso J."/>
            <person name="Kellner H."/>
            <person name="Castanera R."/>
            <person name="Alfaro M."/>
            <person name="Ramirez L."/>
            <person name="Pisabarro A.G."/>
            <person name="Kuo A."/>
            <person name="Tritt A."/>
            <person name="Lipzen A."/>
            <person name="He G."/>
            <person name="Yan M."/>
            <person name="Ng V."/>
            <person name="Cullen D."/>
            <person name="Martin F."/>
            <person name="Rosso M.-N."/>
            <person name="Henrissat B."/>
            <person name="Hibbett D."/>
            <person name="Martinez A.T."/>
            <person name="Grigoriev I.V."/>
        </authorList>
    </citation>
    <scope>NUCLEOTIDE SEQUENCE</scope>
    <source>
        <strain evidence="2">CIRM-BRFM 674</strain>
    </source>
</reference>
<sequence>MAAFPIGHDPGDTYLHQALAQFEHLANEDVEMKAPLSELAVFLVLDTNILLHHFEVLAQFVDDVEQQSLPLIVIVPGAVIYELDGQKNRDGLAWFARRATAWLLAKIKERRSVRGQAQEETCKSTGNWKIREQKEIVSKEMYNDNLILDCCLFFKRERPTALLSADNNLCINCQAQSCTEVETISPSLYWSSREIAGRIYGDNVDLGQFKGYKESYKNGTRKGGASVAAAADDEDGMAVDEEGLGTTAPQHPISMLHEAIIDHFTRLLMGLVGRVGGDEVRQRSTAEEEANMSRYAPRRRPYTEWRAADLVEYLVKNAPGGVRMRQPRPEVFLRKGYTTGGRTGREWSRRDWEVAMENLGEVSRAWNDVSIRESVAALEPHIEYVFSLPLGL</sequence>
<evidence type="ECO:0000313" key="3">
    <source>
        <dbReference type="Proteomes" id="UP000807469"/>
    </source>
</evidence>
<dbReference type="SUPFAM" id="SSF88723">
    <property type="entry name" value="PIN domain-like"/>
    <property type="match status" value="1"/>
</dbReference>
<dbReference type="GO" id="GO:0005634">
    <property type="term" value="C:nucleus"/>
    <property type="evidence" value="ECO:0007669"/>
    <property type="project" value="TreeGrafter"/>
</dbReference>
<comment type="caution">
    <text evidence="2">The sequence shown here is derived from an EMBL/GenBank/DDBJ whole genome shotgun (WGS) entry which is preliminary data.</text>
</comment>